<dbReference type="InterPro" id="IPR001680">
    <property type="entry name" value="WD40_rpt"/>
</dbReference>
<dbReference type="SMART" id="SM00320">
    <property type="entry name" value="WD40"/>
    <property type="match status" value="8"/>
</dbReference>
<dbReference type="InterPro" id="IPR015943">
    <property type="entry name" value="WD40/YVTN_repeat-like_dom_sf"/>
</dbReference>
<feature type="repeat" description="WD" evidence="3">
    <location>
        <begin position="1059"/>
        <end position="1094"/>
    </location>
</feature>
<dbReference type="PROSITE" id="PS50294">
    <property type="entry name" value="WD_REPEATS_REGION"/>
    <property type="match status" value="6"/>
</dbReference>
<name>A0AAV9XIT9_9PEZI</name>
<sequence length="1587" mass="178827">MATKKNRGAYRALGIDTNTTEDELTAALESRLTDDEKHVYKFDTRLTTDCIDSETQIAIFKVTPFTSGTPSFLAEENPYLNLRGKDVTIDAEFYGLTQLFPVVLSEIKLDIVALSGLNSHAYGSWTGTASAGTTKMWLQDFLIEDSELKKCRTMVFGYNTKYKARVQFWIEDYVNILLTEINKARESEDERKRPLVLMGHSFGGNIITHAYVRASRDEIYKDIYDSITGIFFFGVPFSGIDLDDVRSMLEDNEEFSSQCDGIAKHGRELLRYINYETRGLTEITRIFMKKVEEKETYIYSFYETSKTQKVIKLESGGYARCGKDILVVSQNSTELRIPKFEENLAVQADHSTIVKYKSQRDDTYATIRDRLKRTIKRLESPSSRPVGPQLESGDLEKMPCARSAMFDSYNDELDARCHPETRKELLSQIKEWANDPERECIFWLNGAPGTGKSTISRTVAQIFSDDDYINFGASFFFKRGESERDNTSLLFTTIAVQLSQKVPGLIPHIKDAIQKEPDIANKSLDKQFKLLVFQPLQKLSQVTSSFVTSGSNANQKPTPLIIVIDALDECKDNRERLVLYFFSEMKKLRTSCIDVRIFLTSRPELPIRLGFGAMPPGTHKHIVLQEIPPSIIEHDISVFLTAEFSKIRSEYWQELEFSPNWPGEETIEKLTKMATPLFVFAATICRFVGDAVFSSPEKRLNTILKSGTTEGLLITKLDQTYLPVLRQLKIRCPEDEFEQFQEDFRQIVGSVVTLADPLDPSSLANLLGVSTGDVYSKLQYLHSVFSVPSDSTQPIRLLHLSFRDFLVNLRKRSKIGSERNDRGKGEGTETNSDFWFWINEKRIQEELMEKCLTVLSAHLKQNICSLEYPGMPRRELRKSDIKKQLPRYVHLIDTLFLFFYKCKNSDLSHFLHDAKRFILRNLQIINKAPLQLYSSVLIFTPQTSIIRDIFQDCVPNWVHRFPESPKFWGGLLQRLENGSRVSSIAFSPDGKQLACASDRGIHFWSVRTGEPVKILEEDDGSNNVLSIAFSSDGKYLISASSDNTIRLWDVVLGKQLKIFKGHTRHIHDVAFSPNSEWVALAAYDNTITLWDVNTVIGRQTKDTERQIGETEPEIVATGEQKWVLVGHTNFVTKIICSPDGNLLASASLDGTIKFWNPTTGKQVHMFKRWLSGIRDIAFSPDGKQVAYAIQGEFGLLLVATGHQIQLQKFWRKNQDYLAVAFSPSGGELVLALADGTVALYDATTGQEIKVLGKHTDRVRTVSFSSNGGIVASASSDNTICLWDTVIKQRMVEWPALEQPMKNFSGHDSRICKLAFSPDGEKLASGSIDGAIIIWDVPTGWPVQRFRGHGGPIQAIAFSPGNEESTLLLASGSSDSTMRLWDITTGQQIKVLEENLRAAAIVFTSDGKQLALAGVVNRKSKCSFINLYDVASGQKIKVIGELEYSPFIGAMAFSPNEEQLLIVVGFGPTREIVFLEVATGQEGQRQRLKIEANEIFKDLYFSNDGSYLDTGIQIVPMLSNTPSRYGPRERWIRVAADGEWITRRGQNFIWLPPDYRGYCSALKGGPLAIGQNNGVVGFFGLFNGGYIL</sequence>
<dbReference type="Gene3D" id="3.40.50.300">
    <property type="entry name" value="P-loop containing nucleotide triphosphate hydrolases"/>
    <property type="match status" value="1"/>
</dbReference>
<dbReference type="InterPro" id="IPR019775">
    <property type="entry name" value="WD40_repeat_CS"/>
</dbReference>
<reference evidence="5 6" key="1">
    <citation type="submission" date="2019-10" db="EMBL/GenBank/DDBJ databases">
        <authorList>
            <person name="Palmer J.M."/>
        </authorList>
    </citation>
    <scope>NUCLEOTIDE SEQUENCE [LARGE SCALE GENOMIC DNA]</scope>
    <source>
        <strain evidence="5 6">TWF694</strain>
    </source>
</reference>
<evidence type="ECO:0000256" key="1">
    <source>
        <dbReference type="ARBA" id="ARBA00022574"/>
    </source>
</evidence>
<organism evidence="5 6">
    <name type="scientific">Orbilia ellipsospora</name>
    <dbReference type="NCBI Taxonomy" id="2528407"/>
    <lineage>
        <taxon>Eukaryota</taxon>
        <taxon>Fungi</taxon>
        <taxon>Dikarya</taxon>
        <taxon>Ascomycota</taxon>
        <taxon>Pezizomycotina</taxon>
        <taxon>Orbiliomycetes</taxon>
        <taxon>Orbiliales</taxon>
        <taxon>Orbiliaceae</taxon>
        <taxon>Orbilia</taxon>
    </lineage>
</organism>
<evidence type="ECO:0000313" key="5">
    <source>
        <dbReference type="EMBL" id="KAK6540832.1"/>
    </source>
</evidence>
<feature type="repeat" description="WD" evidence="3">
    <location>
        <begin position="1251"/>
        <end position="1283"/>
    </location>
</feature>
<keyword evidence="2" id="KW-0677">Repeat</keyword>
<feature type="repeat" description="WD" evidence="3">
    <location>
        <begin position="1017"/>
        <end position="1058"/>
    </location>
</feature>
<dbReference type="InterPro" id="IPR027417">
    <property type="entry name" value="P-loop_NTPase"/>
</dbReference>
<dbReference type="PROSITE" id="PS00678">
    <property type="entry name" value="WD_REPEATS_1"/>
    <property type="match status" value="4"/>
</dbReference>
<dbReference type="InterPro" id="IPR029058">
    <property type="entry name" value="AB_hydrolase_fold"/>
</dbReference>
<dbReference type="Pfam" id="PF24883">
    <property type="entry name" value="NPHP3_N"/>
    <property type="match status" value="1"/>
</dbReference>
<gene>
    <name evidence="5" type="ORF">TWF694_008219</name>
</gene>
<feature type="domain" description="Nephrocystin 3-like N-terminal" evidence="4">
    <location>
        <begin position="427"/>
        <end position="602"/>
    </location>
</feature>
<evidence type="ECO:0000256" key="3">
    <source>
        <dbReference type="PROSITE-ProRule" id="PRU00221"/>
    </source>
</evidence>
<dbReference type="EMBL" id="JAVHJO010000004">
    <property type="protein sequence ID" value="KAK6540832.1"/>
    <property type="molecule type" value="Genomic_DNA"/>
</dbReference>
<keyword evidence="6" id="KW-1185">Reference proteome</keyword>
<dbReference type="PROSITE" id="PS50082">
    <property type="entry name" value="WD_REPEATS_2"/>
    <property type="match status" value="6"/>
</dbReference>
<evidence type="ECO:0000313" key="6">
    <source>
        <dbReference type="Proteomes" id="UP001365542"/>
    </source>
</evidence>
<comment type="caution">
    <text evidence="5">The sequence shown here is derived from an EMBL/GenBank/DDBJ whole genome shotgun (WGS) entry which is preliminary data.</text>
</comment>
<keyword evidence="1 3" id="KW-0853">WD repeat</keyword>
<feature type="repeat" description="WD" evidence="3">
    <location>
        <begin position="1303"/>
        <end position="1344"/>
    </location>
</feature>
<dbReference type="PANTHER" id="PTHR19848">
    <property type="entry name" value="WD40 REPEAT PROTEIN"/>
    <property type="match status" value="1"/>
</dbReference>
<proteinExistence type="predicted"/>
<dbReference type="PANTHER" id="PTHR19848:SF8">
    <property type="entry name" value="F-BOX AND WD REPEAT DOMAIN CONTAINING 7"/>
    <property type="match status" value="1"/>
</dbReference>
<evidence type="ECO:0000256" key="2">
    <source>
        <dbReference type="ARBA" id="ARBA00022737"/>
    </source>
</evidence>
<dbReference type="Proteomes" id="UP001365542">
    <property type="component" value="Unassembled WGS sequence"/>
</dbReference>
<protein>
    <recommendedName>
        <fullName evidence="4">Nephrocystin 3-like N-terminal domain-containing protein</fullName>
    </recommendedName>
</protein>
<feature type="repeat" description="WD" evidence="3">
    <location>
        <begin position="1124"/>
        <end position="1165"/>
    </location>
</feature>
<dbReference type="Gene3D" id="2.130.10.10">
    <property type="entry name" value="YVTN repeat-like/Quinoprotein amine dehydrogenase"/>
    <property type="match status" value="3"/>
</dbReference>
<accession>A0AAV9XIT9</accession>
<dbReference type="InterPro" id="IPR020472">
    <property type="entry name" value="WD40_PAC1"/>
</dbReference>
<dbReference type="InterPro" id="IPR056884">
    <property type="entry name" value="NPHP3-like_N"/>
</dbReference>
<dbReference type="Pfam" id="PF00400">
    <property type="entry name" value="WD40"/>
    <property type="match status" value="7"/>
</dbReference>
<dbReference type="CDD" id="cd00200">
    <property type="entry name" value="WD40"/>
    <property type="match status" value="1"/>
</dbReference>
<feature type="repeat" description="WD" evidence="3">
    <location>
        <begin position="1345"/>
        <end position="1390"/>
    </location>
</feature>
<dbReference type="SUPFAM" id="SSF50978">
    <property type="entry name" value="WD40 repeat-like"/>
    <property type="match status" value="2"/>
</dbReference>
<dbReference type="PRINTS" id="PR00320">
    <property type="entry name" value="GPROTEINBRPT"/>
</dbReference>
<evidence type="ECO:0000259" key="4">
    <source>
        <dbReference type="Pfam" id="PF24883"/>
    </source>
</evidence>
<dbReference type="SUPFAM" id="SSF52540">
    <property type="entry name" value="P-loop containing nucleoside triphosphate hydrolases"/>
    <property type="match status" value="1"/>
</dbReference>
<dbReference type="SUPFAM" id="SSF53474">
    <property type="entry name" value="alpha/beta-Hydrolases"/>
    <property type="match status" value="1"/>
</dbReference>
<dbReference type="InterPro" id="IPR036322">
    <property type="entry name" value="WD40_repeat_dom_sf"/>
</dbReference>